<organism evidence="1">
    <name type="scientific">Trepomonas sp. PC1</name>
    <dbReference type="NCBI Taxonomy" id="1076344"/>
    <lineage>
        <taxon>Eukaryota</taxon>
        <taxon>Metamonada</taxon>
        <taxon>Diplomonadida</taxon>
        <taxon>Hexamitidae</taxon>
        <taxon>Hexamitinae</taxon>
        <taxon>Trepomonas</taxon>
    </lineage>
</organism>
<dbReference type="AlphaFoldDB" id="A0A146JW57"/>
<accession>A0A146JW57</accession>
<dbReference type="EMBL" id="GDID01007803">
    <property type="protein sequence ID" value="JAP88803.1"/>
    <property type="molecule type" value="Transcribed_RNA"/>
</dbReference>
<gene>
    <name evidence="1" type="ORF">TPC1_31702</name>
</gene>
<reference evidence="1" key="1">
    <citation type="submission" date="2015-07" db="EMBL/GenBank/DDBJ databases">
        <title>Adaptation to a free-living lifestyle via gene acquisitions in the diplomonad Trepomonas sp. PC1.</title>
        <authorList>
            <person name="Xu F."/>
            <person name="Jerlstrom-Hultqvist J."/>
            <person name="Kolisko M."/>
            <person name="Simpson A.G.B."/>
            <person name="Roger A.J."/>
            <person name="Svard S.G."/>
            <person name="Andersson J.O."/>
        </authorList>
    </citation>
    <scope>NUCLEOTIDE SEQUENCE</scope>
    <source>
        <strain evidence="1">PC1</strain>
    </source>
</reference>
<evidence type="ECO:0000313" key="1">
    <source>
        <dbReference type="EMBL" id="JAP88803.1"/>
    </source>
</evidence>
<sequence>CSYNYFNLSEQIEKCLNHNCTQFIVVLSQQNYSCIDDLMDLQKYTQTQQKIWNQSSEFVYETVNECYYDGSIHNQICTHFNESQCDSMLFPVFSQIGLICNDSCSFNEYNLSKSDYNCKINYCANISIMFEDRYSCVDEIVQVLIYEKTQHLIFNQTNQYAYQQIYLCDGCIRQAECLNISECLDYIEDQDQLPNCTLFYDTCVIQEDQLNRCDFNYQKVCLVQQSPIEYNWGNFESHISNFCDVDQMLSIKQCENIQNHFIQNNFERQFVQTGFGTKSGTDRDCVFQIEEAQQCNEKCAYLVDIKRRKCISTNIGRGIWK</sequence>
<name>A0A146JW57_9EUKA</name>
<proteinExistence type="predicted"/>
<protein>
    <submittedName>
        <fullName evidence="1">Uncharacterized protein</fullName>
    </submittedName>
</protein>
<feature type="non-terminal residue" evidence="1">
    <location>
        <position position="1"/>
    </location>
</feature>